<proteinExistence type="predicted"/>
<protein>
    <submittedName>
        <fullName evidence="1">Uncharacterized protein</fullName>
    </submittedName>
</protein>
<dbReference type="AlphaFoldDB" id="A0A5B2UHQ6"/>
<gene>
    <name evidence="1" type="ORF">F1720_26875</name>
</gene>
<dbReference type="EMBL" id="VUOL01000025">
    <property type="protein sequence ID" value="KAA2226334.1"/>
    <property type="molecule type" value="Genomic_DNA"/>
</dbReference>
<dbReference type="Proteomes" id="UP000325296">
    <property type="component" value="Unassembled WGS sequence"/>
</dbReference>
<name>A0A5B2UHQ6_9PSED</name>
<evidence type="ECO:0000313" key="2">
    <source>
        <dbReference type="Proteomes" id="UP000325296"/>
    </source>
</evidence>
<evidence type="ECO:0000313" key="1">
    <source>
        <dbReference type="EMBL" id="KAA2226334.1"/>
    </source>
</evidence>
<comment type="caution">
    <text evidence="1">The sequence shown here is derived from an EMBL/GenBank/DDBJ whole genome shotgun (WGS) entry which is preliminary data.</text>
</comment>
<reference evidence="1 2" key="1">
    <citation type="submission" date="2019-09" db="EMBL/GenBank/DDBJ databases">
        <title>Draft genome sequence of Pseudomonas brenneri CCUG 51514(T).</title>
        <authorList>
            <person name="Tunovic T."/>
            <person name="Pineiro-Iglesias B."/>
            <person name="Unosson C."/>
            <person name="Inganas E."/>
            <person name="Ohlen M."/>
            <person name="Cardew S."/>
            <person name="Jensie-Markopoulos S."/>
            <person name="Salva-Serra F."/>
            <person name="Jaen-Luchoro D."/>
            <person name="Svensson-Stadler L."/>
            <person name="Chun J."/>
            <person name="Moore E."/>
        </authorList>
    </citation>
    <scope>NUCLEOTIDE SEQUENCE [LARGE SCALE GENOMIC DNA]</scope>
    <source>
        <strain evidence="1 2">CCUG 51514</strain>
    </source>
</reference>
<organism evidence="1 2">
    <name type="scientific">Pseudomonas brenneri</name>
    <dbReference type="NCBI Taxonomy" id="129817"/>
    <lineage>
        <taxon>Bacteria</taxon>
        <taxon>Pseudomonadati</taxon>
        <taxon>Pseudomonadota</taxon>
        <taxon>Gammaproteobacteria</taxon>
        <taxon>Pseudomonadales</taxon>
        <taxon>Pseudomonadaceae</taxon>
        <taxon>Pseudomonas</taxon>
    </lineage>
</organism>
<accession>A0A5B2UHQ6</accession>
<sequence>MTSNGQWLFSIFSTALPNLPARVVNDDVGTLDKRGVLAFFAGKPAPTGGGVQVDQFTKIKRDNP</sequence>